<dbReference type="SUPFAM" id="SSF47413">
    <property type="entry name" value="lambda repressor-like DNA-binding domains"/>
    <property type="match status" value="1"/>
</dbReference>
<dbReference type="Gene3D" id="1.25.40.10">
    <property type="entry name" value="Tetratricopeptide repeat domain"/>
    <property type="match status" value="2"/>
</dbReference>
<evidence type="ECO:0000256" key="1">
    <source>
        <dbReference type="SAM" id="MobiDB-lite"/>
    </source>
</evidence>
<evidence type="ECO:0000313" key="4">
    <source>
        <dbReference type="Proteomes" id="UP000609879"/>
    </source>
</evidence>
<dbReference type="SMART" id="SM00530">
    <property type="entry name" value="HTH_XRE"/>
    <property type="match status" value="1"/>
</dbReference>
<dbReference type="InterPro" id="IPR011990">
    <property type="entry name" value="TPR-like_helical_dom_sf"/>
</dbReference>
<keyword evidence="4" id="KW-1185">Reference proteome</keyword>
<dbReference type="InterPro" id="IPR027417">
    <property type="entry name" value="P-loop_NTPase"/>
</dbReference>
<organism evidence="3 4">
    <name type="scientific">Paractinoplanes deccanensis</name>
    <dbReference type="NCBI Taxonomy" id="113561"/>
    <lineage>
        <taxon>Bacteria</taxon>
        <taxon>Bacillati</taxon>
        <taxon>Actinomycetota</taxon>
        <taxon>Actinomycetes</taxon>
        <taxon>Micromonosporales</taxon>
        <taxon>Micromonosporaceae</taxon>
        <taxon>Paractinoplanes</taxon>
    </lineage>
</organism>
<feature type="domain" description="HTH cro/C1-type" evidence="2">
    <location>
        <begin position="15"/>
        <end position="70"/>
    </location>
</feature>
<protein>
    <recommendedName>
        <fullName evidence="2">HTH cro/C1-type domain-containing protein</fullName>
    </recommendedName>
</protein>
<dbReference type="Proteomes" id="UP000609879">
    <property type="component" value="Unassembled WGS sequence"/>
</dbReference>
<dbReference type="Pfam" id="PF13560">
    <property type="entry name" value="HTH_31"/>
    <property type="match status" value="1"/>
</dbReference>
<comment type="caution">
    <text evidence="3">The sequence shown here is derived from an EMBL/GenBank/DDBJ whole genome shotgun (WGS) entry which is preliminary data.</text>
</comment>
<dbReference type="PROSITE" id="PS50943">
    <property type="entry name" value="HTH_CROC1"/>
    <property type="match status" value="1"/>
</dbReference>
<dbReference type="CDD" id="cd00093">
    <property type="entry name" value="HTH_XRE"/>
    <property type="match status" value="1"/>
</dbReference>
<dbReference type="InterPro" id="IPR001387">
    <property type="entry name" value="Cro/C1-type_HTH"/>
</dbReference>
<feature type="region of interest" description="Disordered" evidence="1">
    <location>
        <begin position="755"/>
        <end position="781"/>
    </location>
</feature>
<dbReference type="SUPFAM" id="SSF52540">
    <property type="entry name" value="P-loop containing nucleoside triphosphate hydrolases"/>
    <property type="match status" value="1"/>
</dbReference>
<dbReference type="EMBL" id="BOMI01000170">
    <property type="protein sequence ID" value="GID79420.1"/>
    <property type="molecule type" value="Genomic_DNA"/>
</dbReference>
<dbReference type="PRINTS" id="PR00364">
    <property type="entry name" value="DISEASERSIST"/>
</dbReference>
<dbReference type="Gene3D" id="1.10.260.40">
    <property type="entry name" value="lambda repressor-like DNA-binding domains"/>
    <property type="match status" value="1"/>
</dbReference>
<dbReference type="InterPro" id="IPR010982">
    <property type="entry name" value="Lambda_DNA-bd_dom_sf"/>
</dbReference>
<evidence type="ECO:0000313" key="3">
    <source>
        <dbReference type="EMBL" id="GID79420.1"/>
    </source>
</evidence>
<reference evidence="3 4" key="1">
    <citation type="submission" date="2021-01" db="EMBL/GenBank/DDBJ databases">
        <title>Whole genome shotgun sequence of Actinoplanes deccanensis NBRC 13994.</title>
        <authorList>
            <person name="Komaki H."/>
            <person name="Tamura T."/>
        </authorList>
    </citation>
    <scope>NUCLEOTIDE SEQUENCE [LARGE SCALE GENOMIC DNA]</scope>
    <source>
        <strain evidence="3 4">NBRC 13994</strain>
    </source>
</reference>
<evidence type="ECO:0000259" key="2">
    <source>
        <dbReference type="PROSITE" id="PS50943"/>
    </source>
</evidence>
<name>A0ABQ3YHL8_9ACTN</name>
<proteinExistence type="predicted"/>
<dbReference type="PANTHER" id="PTHR47691">
    <property type="entry name" value="REGULATOR-RELATED"/>
    <property type="match status" value="1"/>
</dbReference>
<dbReference type="SUPFAM" id="SSF48452">
    <property type="entry name" value="TPR-like"/>
    <property type="match status" value="1"/>
</dbReference>
<dbReference type="PANTHER" id="PTHR47691:SF3">
    <property type="entry name" value="HTH-TYPE TRANSCRIPTIONAL REGULATOR RV0890C-RELATED"/>
    <property type="match status" value="1"/>
</dbReference>
<sequence>MHNMVDDDVPFGALLRRLRIAADLTLEQLAEASGVSDRAISDMERGVSRSPRARTIEAIAGGLGLGADDRDRLVAAARAGRVAPAPVAGLPLPRRVSDFTGRGDELARISRWTAAAGPDTPAPVVVVSGPPGVGKTSLAVQAAQSWPAEQHLFVDLRGLDAKPLAPAAVLGKLIRALSPDLRLVPRELDEATALWQSLAAGRRLVVVLDNAIGEGQVRPVLPPHGPAVVLVTSRRALSGLEGVRRLRLDALSEADAVHLLETILDDPGTDRESLRRIAKLCVNVPLALRIAGNRLLSRPGWTPGDLIARLAAQERRLDALAAGDLQVKAAFTLSYQQLSGVARRLFRRLALVPGPSAGVELASVLVEEPVPVTEDAVDELVELSLLQQRRDGRLEFHDLLRLYAQGELEREEGAADRAAAARRRDTWLLDTAVVAGHFFEPGHGPPPADIPCHLRTGAQAGDWLRREAENWLPALHAAAAAGEHRRVVEVAESLHWFSDGWANWPHWLDVFSLSTAAARALGDDRLTSVHLGYLAWVDIVCLGRPELALDRAREALEHAERSGDRRQIAWSQYYVGWALSRLRRWDETLEHARAAVEDFRAVNDREGLPNGLTLCALAVQGRGPADDAIPLHEQVIEAVTDPATAPPPHIALFVETVSRSFLANIEIAAERWPEALRRVDQSIAAAARLEHSSERLMTARSQRALVFARLGRMEAAREELRAVRELSRRNGDTEPRPGALRDRLAEVEALLAEHDAAQAAAQSAAPAEAQDEAQDEANSSR</sequence>
<gene>
    <name evidence="3" type="ORF">Ade02nite_80610</name>
</gene>
<accession>A0ABQ3YHL8</accession>
<dbReference type="Gene3D" id="3.40.50.300">
    <property type="entry name" value="P-loop containing nucleotide triphosphate hydrolases"/>
    <property type="match status" value="1"/>
</dbReference>
<feature type="compositionally biased region" description="Low complexity" evidence="1">
    <location>
        <begin position="757"/>
        <end position="768"/>
    </location>
</feature>